<gene>
    <name evidence="1" type="primary">ABSGL_13461.1 scaffold 14165</name>
</gene>
<reference evidence="1" key="1">
    <citation type="submission" date="2016-04" db="EMBL/GenBank/DDBJ databases">
        <authorList>
            <person name="Evans L.H."/>
            <person name="Alamgir A."/>
            <person name="Owens N."/>
            <person name="Weber N.D."/>
            <person name="Virtaneva K."/>
            <person name="Barbian K."/>
            <person name="Babar A."/>
            <person name="Rosenke K."/>
        </authorList>
    </citation>
    <scope>NUCLEOTIDE SEQUENCE [LARGE SCALE GENOMIC DNA]</scope>
    <source>
        <strain evidence="1">CBS 101.48</strain>
    </source>
</reference>
<name>A0A170ALJ7_ABSGL</name>
<dbReference type="EMBL" id="LT554853">
    <property type="protein sequence ID" value="SAM07804.1"/>
    <property type="molecule type" value="Genomic_DNA"/>
</dbReference>
<dbReference type="AlphaFoldDB" id="A0A170ALJ7"/>
<protein>
    <submittedName>
        <fullName evidence="1">Uncharacterized protein</fullName>
    </submittedName>
</protein>
<accession>A0A170ALJ7</accession>
<proteinExistence type="predicted"/>
<keyword evidence="2" id="KW-1185">Reference proteome</keyword>
<dbReference type="Proteomes" id="UP000078561">
    <property type="component" value="Unassembled WGS sequence"/>
</dbReference>
<organism evidence="1">
    <name type="scientific">Absidia glauca</name>
    <name type="common">Pin mould</name>
    <dbReference type="NCBI Taxonomy" id="4829"/>
    <lineage>
        <taxon>Eukaryota</taxon>
        <taxon>Fungi</taxon>
        <taxon>Fungi incertae sedis</taxon>
        <taxon>Mucoromycota</taxon>
        <taxon>Mucoromycotina</taxon>
        <taxon>Mucoromycetes</taxon>
        <taxon>Mucorales</taxon>
        <taxon>Cunninghamellaceae</taxon>
        <taxon>Absidia</taxon>
    </lineage>
</organism>
<dbReference type="InParanoid" id="A0A170ALJ7"/>
<evidence type="ECO:0000313" key="1">
    <source>
        <dbReference type="EMBL" id="SAM07804.1"/>
    </source>
</evidence>
<evidence type="ECO:0000313" key="2">
    <source>
        <dbReference type="Proteomes" id="UP000078561"/>
    </source>
</evidence>
<sequence>MSLPFLRYSVFRGFKKVLPLALCTVCMMMTHCGWSEKVPLLEFIQSEEKWRLWESPIEYQPYETPEPLD</sequence>